<dbReference type="Proteomes" id="UP000002498">
    <property type="component" value="Unassembled WGS sequence"/>
</dbReference>
<reference evidence="2 3" key="1">
    <citation type="journal article" date="2011" name="PLoS Genet.">
        <title>Genome sequencing and comparative transcriptomics of the model entomopathogenic fungi Metarhizium anisopliae and M. acridum.</title>
        <authorList>
            <person name="Gao Q."/>
            <person name="Jin K."/>
            <person name="Ying S.H."/>
            <person name="Zhang Y."/>
            <person name="Xiao G."/>
            <person name="Shang Y."/>
            <person name="Duan Z."/>
            <person name="Hu X."/>
            <person name="Xie X.Q."/>
            <person name="Zhou G."/>
            <person name="Peng G."/>
            <person name="Luo Z."/>
            <person name="Huang W."/>
            <person name="Wang B."/>
            <person name="Fang W."/>
            <person name="Wang S."/>
            <person name="Zhong Y."/>
            <person name="Ma L.J."/>
            <person name="St Leger R.J."/>
            <person name="Zhao G.P."/>
            <person name="Pei Y."/>
            <person name="Feng M.G."/>
            <person name="Xia Y."/>
            <person name="Wang C."/>
        </authorList>
    </citation>
    <scope>NUCLEOTIDE SEQUENCE [LARGE SCALE GENOMIC DNA]</scope>
    <source>
        <strain evidence="3">ARSEF 23 / ATCC MYA-3075</strain>
    </source>
</reference>
<dbReference type="EMBL" id="ADNJ02000004">
    <property type="protein sequence ID" value="KHO11280.1"/>
    <property type="molecule type" value="Genomic_DNA"/>
</dbReference>
<gene>
    <name evidence="2" type="ORF">MAA_11095</name>
</gene>
<reference evidence="2 3" key="2">
    <citation type="journal article" date="2014" name="Proc. Natl. Acad. Sci. U.S.A.">
        <title>Trajectory and genomic determinants of fungal-pathogen speciation and host adaptation.</title>
        <authorList>
            <person name="Hu X."/>
            <person name="Xiao G."/>
            <person name="Zheng P."/>
            <person name="Shang Y."/>
            <person name="Su Y."/>
            <person name="Zhang X."/>
            <person name="Liu X."/>
            <person name="Zhan S."/>
            <person name="St Leger R.J."/>
            <person name="Wang C."/>
        </authorList>
    </citation>
    <scope>GENOME REANNOTATION</scope>
    <source>
        <strain evidence="3">ARSEF 23 / ATCC MYA-3075</strain>
    </source>
</reference>
<accession>A0A0B2XEW1</accession>
<evidence type="ECO:0000313" key="2">
    <source>
        <dbReference type="EMBL" id="KHO11280.1"/>
    </source>
</evidence>
<protein>
    <submittedName>
        <fullName evidence="2">Chromosome condensation protein</fullName>
    </submittedName>
</protein>
<feature type="region of interest" description="Disordered" evidence="1">
    <location>
        <begin position="1"/>
        <end position="38"/>
    </location>
</feature>
<dbReference type="HOGENOM" id="CLU_2292340_0_0_1"/>
<evidence type="ECO:0000256" key="1">
    <source>
        <dbReference type="SAM" id="MobiDB-lite"/>
    </source>
</evidence>
<name>A0A0B2XEW1_METRA</name>
<dbReference type="RefSeq" id="XP_011411363.1">
    <property type="nucleotide sequence ID" value="XM_011413061.1"/>
</dbReference>
<sequence>MARRQQSLVDVDMSEDIDKVFESDEPRGDSDTDVSSVEDVETLTVTSAATLAPILTSRTRSSSSVGLSIPQNITNAGWRSSSKASLTLKITKRGQKCSSTP</sequence>
<proteinExistence type="predicted"/>
<feature type="compositionally biased region" description="Basic and acidic residues" evidence="1">
    <location>
        <begin position="16"/>
        <end position="30"/>
    </location>
</feature>
<comment type="caution">
    <text evidence="2">The sequence shown here is derived from an EMBL/GenBank/DDBJ whole genome shotgun (WGS) entry which is preliminary data.</text>
</comment>
<dbReference type="KEGG" id="maj:MAA_11095"/>
<keyword evidence="3" id="KW-1185">Reference proteome</keyword>
<evidence type="ECO:0000313" key="3">
    <source>
        <dbReference type="Proteomes" id="UP000002498"/>
    </source>
</evidence>
<dbReference type="GeneID" id="23632543"/>
<organism evidence="2 3">
    <name type="scientific">Metarhizium robertsii (strain ARSEF 23 / ATCC MYA-3075)</name>
    <name type="common">Metarhizium anisopliae (strain ARSEF 23)</name>
    <dbReference type="NCBI Taxonomy" id="655844"/>
    <lineage>
        <taxon>Eukaryota</taxon>
        <taxon>Fungi</taxon>
        <taxon>Dikarya</taxon>
        <taxon>Ascomycota</taxon>
        <taxon>Pezizomycotina</taxon>
        <taxon>Sordariomycetes</taxon>
        <taxon>Hypocreomycetidae</taxon>
        <taxon>Hypocreales</taxon>
        <taxon>Clavicipitaceae</taxon>
        <taxon>Metarhizium</taxon>
    </lineage>
</organism>
<dbReference type="AlphaFoldDB" id="A0A0B2XEW1"/>